<evidence type="ECO:0000256" key="2">
    <source>
        <dbReference type="SAM" id="MobiDB-lite"/>
    </source>
</evidence>
<comment type="caution">
    <text evidence="5">The sequence shown here is derived from an EMBL/GenBank/DDBJ whole genome shotgun (WGS) entry which is preliminary data.</text>
</comment>
<comment type="subcellular location">
    <subcellularLocation>
        <location evidence="1">Endoplasmic reticulum membrane</location>
    </subcellularLocation>
</comment>
<feature type="transmembrane region" description="Helical" evidence="3">
    <location>
        <begin position="6"/>
        <end position="32"/>
    </location>
</feature>
<dbReference type="Pfam" id="PF23065">
    <property type="entry name" value="PH_SMPa"/>
    <property type="match status" value="1"/>
</dbReference>
<feature type="region of interest" description="Disordered" evidence="2">
    <location>
        <begin position="135"/>
        <end position="236"/>
    </location>
</feature>
<keyword evidence="3" id="KW-0812">Transmembrane</keyword>
<evidence type="ECO:0000256" key="3">
    <source>
        <dbReference type="SAM" id="Phobius"/>
    </source>
</evidence>
<gene>
    <name evidence="5" type="ORF">F2Q70_00041556</name>
</gene>
<dbReference type="GO" id="GO:0008289">
    <property type="term" value="F:lipid binding"/>
    <property type="evidence" value="ECO:0007669"/>
    <property type="project" value="TreeGrafter"/>
</dbReference>
<accession>A0A8S9K868</accession>
<keyword evidence="3" id="KW-1133">Transmembrane helix</keyword>
<dbReference type="GO" id="GO:0005789">
    <property type="term" value="C:endoplasmic reticulum membrane"/>
    <property type="evidence" value="ECO:0007669"/>
    <property type="project" value="UniProtKB-SubCell"/>
</dbReference>
<proteinExistence type="predicted"/>
<feature type="compositionally biased region" description="Basic and acidic residues" evidence="2">
    <location>
        <begin position="209"/>
        <end position="236"/>
    </location>
</feature>
<dbReference type="PANTHER" id="PTHR13466">
    <property type="entry name" value="TEX2 PROTEIN-RELATED"/>
    <property type="match status" value="1"/>
</dbReference>
<dbReference type="EMBL" id="QGKY02000190">
    <property type="protein sequence ID" value="KAF2591180.1"/>
    <property type="molecule type" value="Genomic_DNA"/>
</dbReference>
<keyword evidence="3" id="KW-0472">Membrane</keyword>
<feature type="compositionally biased region" description="Polar residues" evidence="2">
    <location>
        <begin position="157"/>
        <end position="169"/>
    </location>
</feature>
<feature type="domain" description="SMP" evidence="4">
    <location>
        <begin position="59"/>
        <end position="137"/>
    </location>
</feature>
<protein>
    <recommendedName>
        <fullName evidence="4">SMP domain-containing protein</fullName>
    </recommendedName>
</protein>
<sequence length="236" mass="26092">MFSSVGFVFLSGVILGIVAILAAEAAGLMYLVNRKRGSKPASDPSTDDIVNPPADFSLNKQGMVWILEVDEGVKNWGKEKVPKEHKKKRDFLEVHPLRKFARIKDHKLLLSDAGSDSTPAIVSLKCCSVEAVSGSSTTVTLSSDKSREELKTPLLRPSSSEKQYTNSRDWTGEMTAAQSPSRSIRSSDEDDSSGKKLGRRARMLGLGKKMGEKLEEKRRHMEEKSRQIVEKMRGPS</sequence>
<organism evidence="5">
    <name type="scientific">Brassica cretica</name>
    <name type="common">Mustard</name>
    <dbReference type="NCBI Taxonomy" id="69181"/>
    <lineage>
        <taxon>Eukaryota</taxon>
        <taxon>Viridiplantae</taxon>
        <taxon>Streptophyta</taxon>
        <taxon>Embryophyta</taxon>
        <taxon>Tracheophyta</taxon>
        <taxon>Spermatophyta</taxon>
        <taxon>Magnoliopsida</taxon>
        <taxon>eudicotyledons</taxon>
        <taxon>Gunneridae</taxon>
        <taxon>Pentapetalae</taxon>
        <taxon>rosids</taxon>
        <taxon>malvids</taxon>
        <taxon>Brassicales</taxon>
        <taxon>Brassicaceae</taxon>
        <taxon>Brassiceae</taxon>
        <taxon>Brassica</taxon>
    </lineage>
</organism>
<evidence type="ECO:0000256" key="1">
    <source>
        <dbReference type="ARBA" id="ARBA00004586"/>
    </source>
</evidence>
<reference evidence="5" key="1">
    <citation type="submission" date="2019-12" db="EMBL/GenBank/DDBJ databases">
        <title>Genome sequencing and annotation of Brassica cretica.</title>
        <authorList>
            <person name="Studholme D.J."/>
            <person name="Sarris P.F."/>
        </authorList>
    </citation>
    <scope>NUCLEOTIDE SEQUENCE</scope>
    <source>
        <strain evidence="5">PFS-102/07</strain>
        <tissue evidence="5">Leaf</tissue>
    </source>
</reference>
<dbReference type="AlphaFoldDB" id="A0A8S9K868"/>
<evidence type="ECO:0000313" key="5">
    <source>
        <dbReference type="EMBL" id="KAF2591180.1"/>
    </source>
</evidence>
<dbReference type="InterPro" id="IPR057080">
    <property type="entry name" value="PH_SMPa"/>
</dbReference>
<evidence type="ECO:0000259" key="4">
    <source>
        <dbReference type="Pfam" id="PF23065"/>
    </source>
</evidence>
<dbReference type="PANTHER" id="PTHR13466:SF15">
    <property type="entry name" value="SMP-LTD DOMAIN-CONTAINING PROTEIN"/>
    <property type="match status" value="1"/>
</dbReference>
<name>A0A8S9K868_BRACR</name>